<dbReference type="Pfam" id="PF01381">
    <property type="entry name" value="HTH_3"/>
    <property type="match status" value="1"/>
</dbReference>
<evidence type="ECO:0000313" key="6">
    <source>
        <dbReference type="Proteomes" id="UP000268016"/>
    </source>
</evidence>
<dbReference type="SUPFAM" id="SSF47413">
    <property type="entry name" value="lambda repressor-like DNA-binding domains"/>
    <property type="match status" value="1"/>
</dbReference>
<evidence type="ECO:0000256" key="3">
    <source>
        <dbReference type="ARBA" id="ARBA00023163"/>
    </source>
</evidence>
<organism evidence="5 6">
    <name type="scientific">Histidinibacterium lentulum</name>
    <dbReference type="NCBI Taxonomy" id="2480588"/>
    <lineage>
        <taxon>Bacteria</taxon>
        <taxon>Pseudomonadati</taxon>
        <taxon>Pseudomonadota</taxon>
        <taxon>Alphaproteobacteria</taxon>
        <taxon>Rhodobacterales</taxon>
        <taxon>Paracoccaceae</taxon>
        <taxon>Histidinibacterium</taxon>
    </lineage>
</organism>
<dbReference type="EMBL" id="RDRB01000012">
    <property type="protein sequence ID" value="ROT96342.1"/>
    <property type="molecule type" value="Genomic_DNA"/>
</dbReference>
<sequence>MTAETVEGWYSEEAATFGDRLAAAREAAGMTQKELAKRVGVKVTTLARWEDDQAEPRANRLQMLSGMLGVSLRWLLTGTGEGVEPPGAETMPAEASAVLAELRALRTQAERTAERMGLLEKRLRAVLKAQA</sequence>
<feature type="domain" description="HTH cro/C1-type" evidence="4">
    <location>
        <begin position="21"/>
        <end position="75"/>
    </location>
</feature>
<comment type="caution">
    <text evidence="5">The sequence shown here is derived from an EMBL/GenBank/DDBJ whole genome shotgun (WGS) entry which is preliminary data.</text>
</comment>
<dbReference type="RefSeq" id="WP_123643882.1">
    <property type="nucleotide sequence ID" value="NZ_ML119092.1"/>
</dbReference>
<evidence type="ECO:0000256" key="2">
    <source>
        <dbReference type="ARBA" id="ARBA00023125"/>
    </source>
</evidence>
<dbReference type="PROSITE" id="PS50943">
    <property type="entry name" value="HTH_CROC1"/>
    <property type="match status" value="1"/>
</dbReference>
<dbReference type="PANTHER" id="PTHR40661:SF3">
    <property type="entry name" value="FELS-1 PROPHAGE TRANSCRIPTIONAL REGULATOR"/>
    <property type="match status" value="1"/>
</dbReference>
<dbReference type="GO" id="GO:0003677">
    <property type="term" value="F:DNA binding"/>
    <property type="evidence" value="ECO:0007669"/>
    <property type="project" value="UniProtKB-KW"/>
</dbReference>
<dbReference type="InterPro" id="IPR001387">
    <property type="entry name" value="Cro/C1-type_HTH"/>
</dbReference>
<dbReference type="CDD" id="cd00093">
    <property type="entry name" value="HTH_XRE"/>
    <property type="match status" value="1"/>
</dbReference>
<dbReference type="SMART" id="SM00530">
    <property type="entry name" value="HTH_XRE"/>
    <property type="match status" value="1"/>
</dbReference>
<dbReference type="Proteomes" id="UP000268016">
    <property type="component" value="Unassembled WGS sequence"/>
</dbReference>
<gene>
    <name evidence="5" type="ORF">EAT49_18925</name>
</gene>
<dbReference type="AlphaFoldDB" id="A0A3N2QMC4"/>
<accession>A0A3N2QMC4</accession>
<protein>
    <submittedName>
        <fullName evidence="5">XRE family transcriptional regulator</fullName>
    </submittedName>
</protein>
<name>A0A3N2QMC4_9RHOB</name>
<dbReference type="OrthoDB" id="5659783at2"/>
<keyword evidence="6" id="KW-1185">Reference proteome</keyword>
<proteinExistence type="predicted"/>
<dbReference type="PANTHER" id="PTHR40661">
    <property type="match status" value="1"/>
</dbReference>
<evidence type="ECO:0000256" key="1">
    <source>
        <dbReference type="ARBA" id="ARBA00023015"/>
    </source>
</evidence>
<keyword evidence="1" id="KW-0805">Transcription regulation</keyword>
<evidence type="ECO:0000259" key="4">
    <source>
        <dbReference type="PROSITE" id="PS50943"/>
    </source>
</evidence>
<keyword evidence="2" id="KW-0238">DNA-binding</keyword>
<dbReference type="Gene3D" id="1.10.260.40">
    <property type="entry name" value="lambda repressor-like DNA-binding domains"/>
    <property type="match status" value="1"/>
</dbReference>
<keyword evidence="3" id="KW-0804">Transcription</keyword>
<dbReference type="InterPro" id="IPR010982">
    <property type="entry name" value="Lambda_DNA-bd_dom_sf"/>
</dbReference>
<evidence type="ECO:0000313" key="5">
    <source>
        <dbReference type="EMBL" id="ROT96342.1"/>
    </source>
</evidence>
<reference evidence="5 6" key="1">
    <citation type="submission" date="2018-10" db="EMBL/GenBank/DDBJ databases">
        <title>Histidinibacterium lentulum gen. nov., sp. nov., a marine bacterium from the culture broth of Picochlorum sp. 122.</title>
        <authorList>
            <person name="Wang G."/>
        </authorList>
    </citation>
    <scope>NUCLEOTIDE SEQUENCE [LARGE SCALE GENOMIC DNA]</scope>
    <source>
        <strain evidence="5 6">B17</strain>
    </source>
</reference>